<dbReference type="PROSITE" id="PS51257">
    <property type="entry name" value="PROKAR_LIPOPROTEIN"/>
    <property type="match status" value="1"/>
</dbReference>
<dbReference type="Pfam" id="PF03843">
    <property type="entry name" value="Slp"/>
    <property type="match status" value="1"/>
</dbReference>
<dbReference type="GO" id="GO:0019867">
    <property type="term" value="C:outer membrane"/>
    <property type="evidence" value="ECO:0007669"/>
    <property type="project" value="InterPro"/>
</dbReference>
<keyword evidence="1" id="KW-0732">Signal</keyword>
<dbReference type="EMBL" id="JSUM01000003">
    <property type="protein sequence ID" value="KGQ70965.1"/>
    <property type="molecule type" value="Genomic_DNA"/>
</dbReference>
<dbReference type="RefSeq" id="WP_034612598.1">
    <property type="nucleotide sequence ID" value="NZ_JSUM01000003.1"/>
</dbReference>
<proteinExistence type="predicted"/>
<gene>
    <name evidence="2" type="ORF">OA57_01570</name>
</gene>
<keyword evidence="3" id="KW-1185">Reference proteome</keyword>
<dbReference type="AlphaFoldDB" id="A0A0A3AV39"/>
<evidence type="ECO:0000313" key="2">
    <source>
        <dbReference type="EMBL" id="KGQ70965.1"/>
    </source>
</evidence>
<protein>
    <recommendedName>
        <fullName evidence="4">Starvation-inducible protein</fullName>
    </recommendedName>
</protein>
<evidence type="ECO:0008006" key="4">
    <source>
        <dbReference type="Google" id="ProtNLM"/>
    </source>
</evidence>
<feature type="signal peptide" evidence="1">
    <location>
        <begin position="1"/>
        <end position="21"/>
    </location>
</feature>
<evidence type="ECO:0000313" key="3">
    <source>
        <dbReference type="Proteomes" id="UP000030380"/>
    </source>
</evidence>
<comment type="caution">
    <text evidence="2">The sequence shown here is derived from an EMBL/GenBank/DDBJ whole genome shotgun (WGS) entry which is preliminary data.</text>
</comment>
<dbReference type="OrthoDB" id="5295757at2"/>
<name>A0A0A3AV39_9PAST</name>
<dbReference type="PANTHER" id="PTHR37530:SF1">
    <property type="entry name" value="OUTER MEMBRANE PROTEIN SLP"/>
    <property type="match status" value="1"/>
</dbReference>
<dbReference type="PANTHER" id="PTHR37530">
    <property type="entry name" value="OUTER MEMBRANE PROTEIN SLP"/>
    <property type="match status" value="1"/>
</dbReference>
<dbReference type="NCBIfam" id="TIGR00752">
    <property type="entry name" value="slp"/>
    <property type="match status" value="1"/>
</dbReference>
<dbReference type="Proteomes" id="UP000030380">
    <property type="component" value="Unassembled WGS sequence"/>
</dbReference>
<accession>A0A0A3AV39</accession>
<reference evidence="2 3" key="1">
    <citation type="submission" date="2014-11" db="EMBL/GenBank/DDBJ databases">
        <title>Draft genome sequence of Chelonobacter oris 1662T, associated with respiratory disease in Hermann's Tortoises.</title>
        <authorList>
            <person name="Kudirkiene E."/>
            <person name="Hansen M.J."/>
            <person name="Bojesen A.M."/>
        </authorList>
    </citation>
    <scope>NUCLEOTIDE SEQUENCE [LARGE SCALE GENOMIC DNA]</scope>
    <source>
        <strain evidence="2 3">1662</strain>
    </source>
</reference>
<organism evidence="2 3">
    <name type="scientific">Chelonobacter oris</name>
    <dbReference type="NCBI Taxonomy" id="505317"/>
    <lineage>
        <taxon>Bacteria</taxon>
        <taxon>Pseudomonadati</taxon>
        <taxon>Pseudomonadota</taxon>
        <taxon>Gammaproteobacteria</taxon>
        <taxon>Pasteurellales</taxon>
        <taxon>Pasteurellaceae</taxon>
        <taxon>Chelonobacter</taxon>
    </lineage>
</organism>
<feature type="chain" id="PRO_5002009250" description="Starvation-inducible protein" evidence="1">
    <location>
        <begin position="22"/>
        <end position="181"/>
    </location>
</feature>
<dbReference type="PIRSF" id="PIRSF004982">
    <property type="entry name" value="SlP"/>
    <property type="match status" value="1"/>
</dbReference>
<dbReference type="STRING" id="505317.OA57_01570"/>
<dbReference type="InterPro" id="IPR004658">
    <property type="entry name" value="OMP_Slp"/>
</dbReference>
<sequence length="181" mass="20780">MKRSVWIPLMLSALLSACQLAPQGLDRSDNTLISYNRLAQADFDCRCQTVRLGGKVVRADALPHQTEVEVLSMAVDRFTAKPVLDSHSDGRFIAVLNGFVDPLSLQDQYITVKGTLDGKRSGKIDHANYAYPLIKADNYRIWRQVMEYYYDEEAWFDYRDSYRYGGFWGPFPSWKPRAALR</sequence>
<evidence type="ECO:0000256" key="1">
    <source>
        <dbReference type="SAM" id="SignalP"/>
    </source>
</evidence>